<dbReference type="FunFam" id="3.30.1550.10:FF:000006">
    <property type="entry name" value="50S ribosomal protein L11"/>
    <property type="match status" value="1"/>
</dbReference>
<evidence type="ECO:0000259" key="9">
    <source>
        <dbReference type="Pfam" id="PF00298"/>
    </source>
</evidence>
<dbReference type="InterPro" id="IPR020783">
    <property type="entry name" value="Ribosomal_uL11_C"/>
</dbReference>
<dbReference type="InterPro" id="IPR006519">
    <property type="entry name" value="Ribosomal_uL11_bac-typ"/>
</dbReference>
<evidence type="ECO:0000313" key="12">
    <source>
        <dbReference type="Proteomes" id="UP001165065"/>
    </source>
</evidence>
<gene>
    <name evidence="11" type="ORF">TrCOL_g10160</name>
</gene>
<evidence type="ECO:0000256" key="6">
    <source>
        <dbReference type="ARBA" id="ARBA00023274"/>
    </source>
</evidence>
<evidence type="ECO:0000256" key="1">
    <source>
        <dbReference type="ARBA" id="ARBA00010537"/>
    </source>
</evidence>
<dbReference type="Proteomes" id="UP001165065">
    <property type="component" value="Unassembled WGS sequence"/>
</dbReference>
<dbReference type="InterPro" id="IPR036769">
    <property type="entry name" value="Ribosomal_uL11_C_sf"/>
</dbReference>
<dbReference type="SUPFAM" id="SSF54747">
    <property type="entry name" value="Ribosomal L11/L12e N-terminal domain"/>
    <property type="match status" value="1"/>
</dbReference>
<evidence type="ECO:0000256" key="5">
    <source>
        <dbReference type="ARBA" id="ARBA00022980"/>
    </source>
</evidence>
<dbReference type="EMBL" id="BRYA01000140">
    <property type="protein sequence ID" value="GMI40967.1"/>
    <property type="molecule type" value="Genomic_DNA"/>
</dbReference>
<proteinExistence type="inferred from homology"/>
<accession>A0A9W7GDM8</accession>
<dbReference type="InterPro" id="IPR036796">
    <property type="entry name" value="Ribosomal_uL11_N_sf"/>
</dbReference>
<protein>
    <recommendedName>
        <fullName evidence="7">Large ribosomal subunit protein uL11m</fullName>
    </recommendedName>
</protein>
<dbReference type="Gene3D" id="1.10.10.250">
    <property type="entry name" value="Ribosomal protein L11, C-terminal domain"/>
    <property type="match status" value="1"/>
</dbReference>
<dbReference type="SUPFAM" id="SSF46906">
    <property type="entry name" value="Ribosomal protein L11, C-terminal domain"/>
    <property type="match status" value="1"/>
</dbReference>
<evidence type="ECO:0000313" key="11">
    <source>
        <dbReference type="EMBL" id="GMI40967.1"/>
    </source>
</evidence>
<keyword evidence="5 8" id="KW-0689">Ribosomal protein</keyword>
<keyword evidence="4" id="KW-0694">RNA-binding</keyword>
<comment type="similarity">
    <text evidence="1 8">Belongs to the universal ribosomal protein uL11 family.</text>
</comment>
<feature type="domain" description="Large ribosomal subunit protein uL11 C-terminal" evidence="9">
    <location>
        <begin position="71"/>
        <end position="140"/>
    </location>
</feature>
<evidence type="ECO:0000256" key="4">
    <source>
        <dbReference type="ARBA" id="ARBA00022884"/>
    </source>
</evidence>
<dbReference type="InterPro" id="IPR020785">
    <property type="entry name" value="Ribosomal_uL11_CS"/>
</dbReference>
<dbReference type="PANTHER" id="PTHR11661">
    <property type="entry name" value="60S RIBOSOMAL PROTEIN L12"/>
    <property type="match status" value="1"/>
</dbReference>
<organism evidence="11 12">
    <name type="scientific">Triparma columacea</name>
    <dbReference type="NCBI Taxonomy" id="722753"/>
    <lineage>
        <taxon>Eukaryota</taxon>
        <taxon>Sar</taxon>
        <taxon>Stramenopiles</taxon>
        <taxon>Ochrophyta</taxon>
        <taxon>Bolidophyceae</taxon>
        <taxon>Parmales</taxon>
        <taxon>Triparmaceae</taxon>
        <taxon>Triparma</taxon>
    </lineage>
</organism>
<keyword evidence="12" id="KW-1185">Reference proteome</keyword>
<dbReference type="AlphaFoldDB" id="A0A9W7GDM8"/>
<dbReference type="CDD" id="cd00349">
    <property type="entry name" value="Ribosomal_L11"/>
    <property type="match status" value="1"/>
</dbReference>
<evidence type="ECO:0000256" key="2">
    <source>
        <dbReference type="ARBA" id="ARBA00022481"/>
    </source>
</evidence>
<dbReference type="GO" id="GO:0005762">
    <property type="term" value="C:mitochondrial large ribosomal subunit"/>
    <property type="evidence" value="ECO:0007669"/>
    <property type="project" value="TreeGrafter"/>
</dbReference>
<dbReference type="GO" id="GO:0006412">
    <property type="term" value="P:translation"/>
    <property type="evidence" value="ECO:0007669"/>
    <property type="project" value="InterPro"/>
</dbReference>
<dbReference type="Pfam" id="PF00298">
    <property type="entry name" value="Ribosomal_L11"/>
    <property type="match status" value="1"/>
</dbReference>
<dbReference type="HAMAP" id="MF_00736">
    <property type="entry name" value="Ribosomal_uL11"/>
    <property type="match status" value="1"/>
</dbReference>
<evidence type="ECO:0000256" key="7">
    <source>
        <dbReference type="ARBA" id="ARBA00040104"/>
    </source>
</evidence>
<dbReference type="Pfam" id="PF03946">
    <property type="entry name" value="Ribosomal_L11_N"/>
    <property type="match status" value="1"/>
</dbReference>
<dbReference type="OrthoDB" id="1091498at2759"/>
<dbReference type="FunFam" id="1.10.10.250:FF:000003">
    <property type="entry name" value="Mitochondrial ribosomal protein L11"/>
    <property type="match status" value="1"/>
</dbReference>
<dbReference type="NCBIfam" id="TIGR01632">
    <property type="entry name" value="L11_bact"/>
    <property type="match status" value="1"/>
</dbReference>
<dbReference type="GO" id="GO:0070180">
    <property type="term" value="F:large ribosomal subunit rRNA binding"/>
    <property type="evidence" value="ECO:0007669"/>
    <property type="project" value="TreeGrafter"/>
</dbReference>
<evidence type="ECO:0000256" key="8">
    <source>
        <dbReference type="RuleBase" id="RU003978"/>
    </source>
</evidence>
<comment type="caution">
    <text evidence="11">The sequence shown here is derived from an EMBL/GenBank/DDBJ whole genome shotgun (WGS) entry which is preliminary data.</text>
</comment>
<dbReference type="PROSITE" id="PS00359">
    <property type="entry name" value="RIBOSOMAL_L11"/>
    <property type="match status" value="1"/>
</dbReference>
<dbReference type="Gene3D" id="3.30.1550.10">
    <property type="entry name" value="Ribosomal protein L11/L12, N-terminal domain"/>
    <property type="match status" value="1"/>
</dbReference>
<keyword evidence="3" id="KW-0699">rRNA-binding</keyword>
<keyword evidence="6 8" id="KW-0687">Ribonucleoprotein</keyword>
<dbReference type="PANTHER" id="PTHR11661:SF1">
    <property type="entry name" value="LARGE RIBOSOMAL SUBUNIT PROTEIN UL11M"/>
    <property type="match status" value="1"/>
</dbReference>
<dbReference type="SMART" id="SM00649">
    <property type="entry name" value="RL11"/>
    <property type="match status" value="1"/>
</dbReference>
<keyword evidence="2" id="KW-0488">Methylation</keyword>
<dbReference type="InterPro" id="IPR020784">
    <property type="entry name" value="Ribosomal_uL11_N"/>
</dbReference>
<reference evidence="12" key="1">
    <citation type="journal article" date="2023" name="Commun. Biol.">
        <title>Genome analysis of Parmales, the sister group of diatoms, reveals the evolutionary specialization of diatoms from phago-mixotrophs to photoautotrophs.</title>
        <authorList>
            <person name="Ban H."/>
            <person name="Sato S."/>
            <person name="Yoshikawa S."/>
            <person name="Yamada K."/>
            <person name="Nakamura Y."/>
            <person name="Ichinomiya M."/>
            <person name="Sato N."/>
            <person name="Blanc-Mathieu R."/>
            <person name="Endo H."/>
            <person name="Kuwata A."/>
            <person name="Ogata H."/>
        </authorList>
    </citation>
    <scope>NUCLEOTIDE SEQUENCE [LARGE SCALE GENOMIC DNA]</scope>
</reference>
<dbReference type="GO" id="GO:0003735">
    <property type="term" value="F:structural constituent of ribosome"/>
    <property type="evidence" value="ECO:0007669"/>
    <property type="project" value="InterPro"/>
</dbReference>
<evidence type="ECO:0000256" key="3">
    <source>
        <dbReference type="ARBA" id="ARBA00022730"/>
    </source>
</evidence>
<evidence type="ECO:0000259" key="10">
    <source>
        <dbReference type="Pfam" id="PF03946"/>
    </source>
</evidence>
<dbReference type="InterPro" id="IPR000911">
    <property type="entry name" value="Ribosomal_uL11"/>
</dbReference>
<name>A0A9W7GDM8_9STRA</name>
<sequence length="155" mass="16401">MSLVRSVLLRVPAAAAKPGPAIGQALGPLGVNMAEFVKQFNDATSSYKPNTPLPVKLSAFSDRTFSFVVQTPPTSELVKQAAGIKAGANRPGSEVVGYITPQAVYEIAKMKQRDETRSFYPLEGIAKSVVGTCNSMGVVVRDEVEEGEGEGEKGN</sequence>
<feature type="domain" description="Large ribosomal subunit protein uL11 N-terminal" evidence="10">
    <location>
        <begin position="9"/>
        <end position="65"/>
    </location>
</feature>